<dbReference type="RefSeq" id="XP_067076773.1">
    <property type="nucleotide sequence ID" value="XM_067220672.1"/>
</dbReference>
<evidence type="ECO:0000313" key="2">
    <source>
        <dbReference type="EMBL" id="SCU65118.1"/>
    </source>
</evidence>
<dbReference type="GeneID" id="92380974"/>
<feature type="region of interest" description="Disordered" evidence="1">
    <location>
        <begin position="611"/>
        <end position="636"/>
    </location>
</feature>
<comment type="caution">
    <text evidence="2">The sequence shown here is derived from an EMBL/GenBank/DDBJ whole genome shotgun (WGS) entry which is preliminary data.</text>
</comment>
<dbReference type="EMBL" id="CZPT02000213">
    <property type="protein sequence ID" value="SCU65118.1"/>
    <property type="molecule type" value="Genomic_DNA"/>
</dbReference>
<feature type="compositionally biased region" description="Basic and acidic residues" evidence="1">
    <location>
        <begin position="1019"/>
        <end position="1043"/>
    </location>
</feature>
<protein>
    <submittedName>
        <fullName evidence="2">Microtubule-associated protein</fullName>
    </submittedName>
</protein>
<feature type="region of interest" description="Disordered" evidence="1">
    <location>
        <begin position="1004"/>
        <end position="1043"/>
    </location>
</feature>
<name>A0A1G4I0D1_TRYEQ</name>
<accession>A0A1G4I0D1</accession>
<dbReference type="VEuPathDB" id="TriTrypDB:TEOVI_000704000"/>
<sequence>MAGRLRDSLSTYFSKHIDCGDWRACLRVLRGCEKARTSLRSLPYKTLFPFLVANGQWEFVLRLSSQFIAVNEKTTPTTAGTGAVTTDIKKDDEDLCNVLLGAALASEAVISMGSWRAVVMLVRHATEQRLQLEPDIVRSALRAMDSWQQHGSGQSSNSNEFSTFETDKRREQLMFARNILLANASLTEEHSSVRAVDLCNLGPHTKTRVIQVELLLGVRDVFEPSDQADGPGNKSHWLKLQGQMSDCFTSSWEDAVYTLLRVCTYHEGTPREVGVEGNGVCDNLTERCSLNSLISAVANNASLRPQAMEHVLQIALEQMLDGCVIRDLPTYMMSEGKDVKRDDTAPSHFLECNAANLLLWCAQLRENWGAAVDTELLKWRAVLNLVILKVEQRRRQFEFRCSPHLLPRKSEEKHLQEDATTLIRLCASARLVLLDGGDGEKDCSVCLLDNSELKYAQRVLQLLMSHGALVIAALTHEHEVEMRDAIVGVVVDTVRTIMTACVNSCRVIDGCRVIRQPTFGDVSKCSADSLSFDANSVRTAMRRKFWTDVFFPNSTLFLRHVQKEAQGDELRVCIAWQELLRELFAETSALAMWFGADNYVDRIHRESEAGKTWVVSQSGDESTNKNRRNRKRDPHVNVDDDIITEDLSPVSDESMKQIQQLVEFLSRRFTVDICGVSLREGGRFYHQHRDDNPTQFRMGSDSSVVVPGLSEVLKRQESVNDLASMLAHTHMERNSVSVPDITATLGTLVKSIADYRVKGLLEHMLRLTKNKRLQMKTKEKKERWQLCRVAVAALVHESGVFPPNEKTRLAVNILEGTEPSEKMWELSLALFAEATISICAQKPCHNPIAGDCNEVVAVNNSTNKSTTLVYIMDVLVSQTTPPRWREALQVVETASEAALRYRGATERSVTPAKKLPLSESEHIDLFETVDSLKQQQQWVDAVSLFTQYEARLLSSHDIAGFSFAFAHAPLSFVRIALLALGHQQSRGIAQAALTACARRVRHLEHRSPRHRGQGHHYKERANQGKECNRRGGDDTSCEENKDASTAEDQQRRCFVLHEVRHIILLALQAWPVPVVKEVDFTFIWKTVLQGCGGDVEMAYSLLNRSFIYKSPELHSEIVELTHMLDLCHRTHDVKSAASAYREFRRRRMGLRVPEESMLRLLELCVMGLNDEQVVEVDGGHATLNEGTSWLLTVLLDVLSMHDSALYLDSKHNTSGENSVFVRVCVVLFSLRSAATWDSNGGNIRITSGIPFYNDKGYHTTITPIFTCAMKRGMRHRALSVLHILLDHLVKSHTRFLRDISSFVGVLLSIPPDVTSESCAGSEAPSEEASFSGLVEVLMVHVEELQQQFGDVVPVASLFWLKVLHYSLAGCSVGRKFPARKSSNLSPFCPSLFVTENNAAAIEAVDSLLKDVVTKALDETCHRLHMIHKLGEGVSETSYVHSLRRELLPCSFDAIIYTLCRHFGKHPSLSAFLSGAALMLQQLRELPTCPPDSADFTASYSTVVYGAVSLQGILSGFYARQSLLQLAVGGHPSGSLSATVEGTFACMAHKAAEYVFSYVKLLSAWILPLARTAEVNKIEVGGSSISFIHTEHVRFLIQLVAKATGTCAAWGESSHKEKCMFKLQRLCDSLSRLVFEGAGTSNFGVTWSTRMVLRVLDSVLRRVTIKDVEFNNLLKEAAVHAVDYQTSNTTDSLQSATLAVALIMLESAISMPNNFLQDAVLILPFDAKARELLQGDASLLTVLVVVWLIFLGVSPSLIHRVMKSLVPFTPQFIANAEQLLLYFLPSAMRITMVSELLRMIICSGENLVELLVLGVLVTNRQRDEYTSLHAEEVVFSVINAVGATVPNRWDLALAAARGCSLVLSQPQRKEVSDANEVLVSKAKLWERLAVAIQSCGPWPRGVALQTLLEVRCGSPCSEGRRDDKHHSGLQQNYVELLRATSDLNAHFNCSSLAPPQYRGPDSSPLRLLVQRRHQQIFQAASIVLGNARQKHDREGRQRVLGTLLSCDSSVQFVACERMASLSHGIGTSPQKQRGRDRDTFDSWIVDCVALWPWEAISNDTQHFIIWSYATLKVTTALGRRLQSEETQPLLVSPSMALETPPTTSFSVENSATVPATTVAASSVTLNFPRALFGMSWAKELRREQSERVGANGSNGSDFVIPFPYDCKTIMTVLRGDGYITDVTVEDTLLAVSSGFSCLQYVYALFSSGGPVKEERELLLFIAGCCRSMQEVAHAVLKRLNGPPPLLDAVISMWNVLCIRRVEFGGLQESTDVEGVAEAPLDHNTAALFVVLAVGSLRRSGDSSFISKNGTQQQRQLIAEMFAHTAIVCGGSRNREWEEKQGHFDEALFRKRCVDVAGAAIRKLGLQKHWHVQVCESSFFDDHINLAIRLVRDDTTWISLWPPMSLELSRCRRYVDGVLCSNSVKVDACQVRHPKAICWLMEQCVAASSRFRGEKARFFDVIGLLDILQGYILRGVAYFTLVSPERSTQVKVEDSTAAPLYVRGTAAGLVVDQFASLAIKRWSREPCHWSGHANIGVYDVIRNFVDAIFPRTSRISEPPSGAHSFLSGYAPVSTTGVVALTQLLVVREDLEERRTVVVDHVVSLLKLEQRREATRLLVANDVKTSSWSNFPDNLGVEIGRSRQPCDLRDMLLFHVRALVASVRFVNPLGWHHKRQLTLDTAYTALLDFLLLYDGGQLSLREVDIVTGEVESELEKIFGSGVRRVILASRPRRTAVSQDEAVTVEMLLDFLNGKWKKQDTRRRRQEVRLHYKLHEILASHNGGDVIAGTPEILLLDGEEMKGAEFSALLSAFPDTYTVVQKALWSAAVVPSHDVTFKILDAAVSGNGDVGAICAALQVFATVAPYMVVTTMMLEKVLVLLIEAQKYRVSKSCGALCRSTLDLILRRFQYVPLNTPEAVAMMAELYALLSAKSRTISGMSEIEEVELEHLLWRCVVESDRVERAPLEDALSLLEYHSLKSVHRGCRLFLLYRNNRPHYDPPFLRLGRMLDALLIFRKTPNQSTHVCLTEGLLKSLEKEAYASPMHASSEEIRLLPWRRSLRFMPDNSDECGVEGLRCRFFIVIMTQLFFLRSRGVNAIRHLWKEALVSITRTAEKNMWCVVSGNEHCRRATELALRTIHIAQPLDQWVPALNLVQRLPAVSAGSTLQYFRTVDEALSETLRYVLGACSMTSIPIAVLVEFLRFLAAKPPFVQLISRGCNSSVRHLNCAQMLADLTKKLQKHPYLGWIDGLAVLQSLSFHRPNSSDVTKKTDPKSDNGDKSYIILREAKAAFVTATMQRMYKRQAYEPLLRFVEAAQQTTDNPRIRGRDTLAMLEHAASVVFPISADSNGPWVILSLLNGTLIGKTVDDMLREQSSGTLSRKERHLHDLLRNGQTGDAAVVARQAPQLLQSRATHDACVSLIRRFHHSAVVHFYDELLHGGQDGSECMYAAPATYIQCYERVVIFRNLPADSLTLAVTAFEVASNCPSGLSERSQWTGVFIAVAWLRAQTNDSVCFEPLRLTLRWVQRDVPKTVEGPLSVLEATVQEILSTCEAAEGNQMENDREGVTSSALRMLCVNRTAARLLVEILSGVFPTTTSRLCGALQREYQKVKLCPPTEEKNEWLDFLCSTAAYNEALYTNNEQYKLLARTPSDTKQRNTILFWRNREIFRARPGGGSSDWLSALAAYVSARSYIGRPCVTAAQATQLVNLMVASGSLGVVVTAARDVFLFSPEAVPLGDSVSTADSICTEALSLLFSGLHSMKRQAINFVNTETSEKHLPMLLQNTLNELEMLNHFVEDVLERLQEKESVSSTSGIGAFWGNTELGCHMIGCLALTPIGTASTTRGNISAANIVSSLERWRLLLLCVLNALPPHRRHASVLNAVMVSIRDAFVILNKLQKCPVPAVTGCQEALKGLWCDALSLVASNNELRRCFFSTGKGCNLSQQGMLRQDVVDALFHCASLTGDRGLNAMKALCDSLVRPHGIRLSEEAMSLLKVACINNMDQKHGLRFLVICESLLGGPPLVAQRQAELLADDMELQELEYLSTVEKKLSVDCAKLVFLVEKRRAAGVRLQRSHYRKLFLLLEERGKGLKPIEMADAVMFLYFSQLQDGSTPDVRDVERLLHVLSRAAVPPLLILQYAKAMTLIPYARTGRNTGQKISSLPRSETNAYEVGEMPYFIPSEELLVLITDAAWKLRFATQEGGCASADETQEGIQMFASFLEWSTQFSRIHCFKPSLVESIVLILCTLPEKASMTPKTMGNESHAVAVTQQFLGDVRVLLPIALSRTFGGHAFSEDAQSIFQMSMRSSGENIGGDRIQIPELVQNVIPTQESLCELRNTALAAAHVIKQQMMLHSSLPISSSLLCRVFAAAVAGCGSTRLSPTLEVLSQIARDDKLITPPLRYLLALTVAEQSVLWDLFYKSACPDVEVEGVTAAVVVHYVSKAFDIVRLCFAPKESLTLGEVLLPCSSGEGAEDCNEFEDKGDWGQGRGLSWEERLGEVNGEPTSTRSCDNDLLLWEKSLQLFGVFLLNARPKADLSVPFVTLLEILCRCGQWSSACKYVARVGAPGQQPLRRTLQALTNPPKRESGFDTSVNADDIDTEKLLSQHVVVDGFLLERLVRTVYTAHQLWQRQHVVNTERSNNIPLGFWRLALHLLEEHKLFVKRSLIASDSDARNGKAHSSLSPSTFAVMMKIRPQ</sequence>
<organism evidence="2 3">
    <name type="scientific">Trypanosoma equiperdum</name>
    <dbReference type="NCBI Taxonomy" id="5694"/>
    <lineage>
        <taxon>Eukaryota</taxon>
        <taxon>Discoba</taxon>
        <taxon>Euglenozoa</taxon>
        <taxon>Kinetoplastea</taxon>
        <taxon>Metakinetoplastina</taxon>
        <taxon>Trypanosomatida</taxon>
        <taxon>Trypanosomatidae</taxon>
        <taxon>Trypanosoma</taxon>
    </lineage>
</organism>
<reference evidence="2" key="1">
    <citation type="submission" date="2016-09" db="EMBL/GenBank/DDBJ databases">
        <authorList>
            <person name="Hebert L."/>
            <person name="Moumen B."/>
        </authorList>
    </citation>
    <scope>NUCLEOTIDE SEQUENCE [LARGE SCALE GENOMIC DNA]</scope>
    <source>
        <strain evidence="2">OVI</strain>
    </source>
</reference>
<evidence type="ECO:0000313" key="3">
    <source>
        <dbReference type="Proteomes" id="UP000195570"/>
    </source>
</evidence>
<proteinExistence type="predicted"/>
<dbReference type="Proteomes" id="UP000195570">
    <property type="component" value="Unassembled WGS sequence"/>
</dbReference>
<keyword evidence="3" id="KW-1185">Reference proteome</keyword>
<feature type="compositionally biased region" description="Basic residues" evidence="1">
    <location>
        <begin position="1004"/>
        <end position="1018"/>
    </location>
</feature>
<evidence type="ECO:0000256" key="1">
    <source>
        <dbReference type="SAM" id="MobiDB-lite"/>
    </source>
</evidence>
<gene>
    <name evidence="2" type="ORF">TEOVI_000704000</name>
</gene>